<sequence length="407" mass="46509">MYSCVACGSGDLSLVHRSCRYIRPLIWEPFTIIPPDLQGWVHGLDDVTILTSIKTHIYKYFLGVELRSEELIWVYIWDVMFLLVMFLLTKLLPEHEMVDLITSITRAVQNQMITITKRHRSKLNYWVNRYNFPESCNIADNQDIKGIINLSSESLTPSENRLLSLGLKFRLPKTPDIPRIISCLEPAIKSLSHQDTFKIRQAVTSILQKPVPHTKESKGLYQTIKKLKQNTSIVITRSDKGSDIVILNTTDYTSKMHDILSNASIFSPITPQDNTTSIRKFRTSLLRLKRSKHISQDQYSTFISNLNSNAYIYGLPKTHKPSVPLRPVIAYHQSPAYAVSKFLSNFLSPILHSKPGTHAITNIPSFIHEITNLKAPKDHIMVSFDVKSLYLSLPHPLIISELKKTFI</sequence>
<organism evidence="1 2">
    <name type="scientific">Cordylochernes scorpioides</name>
    <dbReference type="NCBI Taxonomy" id="51811"/>
    <lineage>
        <taxon>Eukaryota</taxon>
        <taxon>Metazoa</taxon>
        <taxon>Ecdysozoa</taxon>
        <taxon>Arthropoda</taxon>
        <taxon>Chelicerata</taxon>
        <taxon>Arachnida</taxon>
        <taxon>Pseudoscorpiones</taxon>
        <taxon>Cheliferoidea</taxon>
        <taxon>Chernetidae</taxon>
        <taxon>Cordylochernes</taxon>
    </lineage>
</organism>
<evidence type="ECO:0008006" key="3">
    <source>
        <dbReference type="Google" id="ProtNLM"/>
    </source>
</evidence>
<protein>
    <recommendedName>
        <fullName evidence="3">Reverse transcriptase domain-containing protein</fullName>
    </recommendedName>
</protein>
<name>A0ABY6JWP3_9ARAC</name>
<evidence type="ECO:0000313" key="1">
    <source>
        <dbReference type="EMBL" id="UYV60918.1"/>
    </source>
</evidence>
<reference evidence="1 2" key="1">
    <citation type="submission" date="2022-01" db="EMBL/GenBank/DDBJ databases">
        <title>A chromosomal length assembly of Cordylochernes scorpioides.</title>
        <authorList>
            <person name="Zeh D."/>
            <person name="Zeh J."/>
        </authorList>
    </citation>
    <scope>NUCLEOTIDE SEQUENCE [LARGE SCALE GENOMIC DNA]</scope>
    <source>
        <strain evidence="1">IN4F17</strain>
        <tissue evidence="1">Whole Body</tissue>
    </source>
</reference>
<dbReference type="PANTHER" id="PTHR21301">
    <property type="entry name" value="REVERSE TRANSCRIPTASE"/>
    <property type="match status" value="1"/>
</dbReference>
<proteinExistence type="predicted"/>
<evidence type="ECO:0000313" key="2">
    <source>
        <dbReference type="Proteomes" id="UP001235939"/>
    </source>
</evidence>
<dbReference type="PANTHER" id="PTHR21301:SF10">
    <property type="entry name" value="REVERSE TRANSCRIPTASE DOMAIN-CONTAINING PROTEIN"/>
    <property type="match status" value="1"/>
</dbReference>
<gene>
    <name evidence="1" type="ORF">LAZ67_1002822</name>
</gene>
<accession>A0ABY6JWP3</accession>
<dbReference type="EMBL" id="CP092863">
    <property type="protein sequence ID" value="UYV60918.1"/>
    <property type="molecule type" value="Genomic_DNA"/>
</dbReference>
<dbReference type="Proteomes" id="UP001235939">
    <property type="component" value="Chromosome 01"/>
</dbReference>
<keyword evidence="2" id="KW-1185">Reference proteome</keyword>